<reference evidence="2 3" key="1">
    <citation type="submission" date="2016-04" db="EMBL/GenBank/DDBJ databases">
        <title>A degradative enzymes factory behind the ericoid mycorrhizal symbiosis.</title>
        <authorList>
            <consortium name="DOE Joint Genome Institute"/>
            <person name="Martino E."/>
            <person name="Morin E."/>
            <person name="Grelet G."/>
            <person name="Kuo A."/>
            <person name="Kohler A."/>
            <person name="Daghino S."/>
            <person name="Barry K."/>
            <person name="Choi C."/>
            <person name="Cichocki N."/>
            <person name="Clum A."/>
            <person name="Copeland A."/>
            <person name="Hainaut M."/>
            <person name="Haridas S."/>
            <person name="Labutti K."/>
            <person name="Lindquist E."/>
            <person name="Lipzen A."/>
            <person name="Khouja H.-R."/>
            <person name="Murat C."/>
            <person name="Ohm R."/>
            <person name="Olson A."/>
            <person name="Spatafora J."/>
            <person name="Veneault-Fourrey C."/>
            <person name="Henrissat B."/>
            <person name="Grigoriev I."/>
            <person name="Martin F."/>
            <person name="Perotto S."/>
        </authorList>
    </citation>
    <scope>NUCLEOTIDE SEQUENCE [LARGE SCALE GENOMIC DNA]</scope>
    <source>
        <strain evidence="2 3">F</strain>
    </source>
</reference>
<evidence type="ECO:0000313" key="3">
    <source>
        <dbReference type="Proteomes" id="UP000235786"/>
    </source>
</evidence>
<protein>
    <submittedName>
        <fullName evidence="2">Uncharacterized protein</fullName>
    </submittedName>
</protein>
<evidence type="ECO:0000256" key="1">
    <source>
        <dbReference type="SAM" id="MobiDB-lite"/>
    </source>
</evidence>
<feature type="compositionally biased region" description="Polar residues" evidence="1">
    <location>
        <begin position="13"/>
        <end position="25"/>
    </location>
</feature>
<keyword evidence="3" id="KW-1185">Reference proteome</keyword>
<dbReference type="OrthoDB" id="4150821at2759"/>
<dbReference type="Proteomes" id="UP000235786">
    <property type="component" value="Unassembled WGS sequence"/>
</dbReference>
<sequence>MPLRKVVKKSTAPPDTSVSKTGEYSNTFGRPEAYKPIRVVAPLIPSPFAVAGLPASSTRDLNYFFNLAGSLYRESVGQGQASTSTGADAPPSYGDDFQDTQMDVAAVMVIWLFRLTATHVFPVTERFHLGPADRQPLYSLTAQPSIRSAQEFNELSIQRRDPIKGVWYPVCTSDIEPSLDLVKPGNWAVSRLNMTSLPVWHKILSNQVVQKIAHHGQGNSLRLSWGDRETLGRLGDAYGLWWESGGEHGVAECFFVVDGWKGFDEGSRRGCIKIKAPESDENGQYKDPHGTVDNLAVAYFHGDGKTPPQFVCHDAQAQVRMDILMAGLMTVMVIETRKAAVIKELGSLPGYGTGAHFSSRLVEEGRDIIGDSFNEHRFG</sequence>
<gene>
    <name evidence="2" type="ORF">L207DRAFT_590205</name>
</gene>
<dbReference type="EMBL" id="KZ613957">
    <property type="protein sequence ID" value="PMD33139.1"/>
    <property type="molecule type" value="Genomic_DNA"/>
</dbReference>
<dbReference type="AlphaFoldDB" id="A0A2J6R3U1"/>
<name>A0A2J6R3U1_HYAVF</name>
<feature type="region of interest" description="Disordered" evidence="1">
    <location>
        <begin position="1"/>
        <end position="25"/>
    </location>
</feature>
<accession>A0A2J6R3U1</accession>
<proteinExistence type="predicted"/>
<organism evidence="2 3">
    <name type="scientific">Hyaloscypha variabilis (strain UAMH 11265 / GT02V1 / F)</name>
    <name type="common">Meliniomyces variabilis</name>
    <dbReference type="NCBI Taxonomy" id="1149755"/>
    <lineage>
        <taxon>Eukaryota</taxon>
        <taxon>Fungi</taxon>
        <taxon>Dikarya</taxon>
        <taxon>Ascomycota</taxon>
        <taxon>Pezizomycotina</taxon>
        <taxon>Leotiomycetes</taxon>
        <taxon>Helotiales</taxon>
        <taxon>Hyaloscyphaceae</taxon>
        <taxon>Hyaloscypha</taxon>
        <taxon>Hyaloscypha variabilis</taxon>
    </lineage>
</organism>
<evidence type="ECO:0000313" key="2">
    <source>
        <dbReference type="EMBL" id="PMD33139.1"/>
    </source>
</evidence>